<evidence type="ECO:0000313" key="2">
    <source>
        <dbReference type="Proteomes" id="UP000315471"/>
    </source>
</evidence>
<dbReference type="OrthoDB" id="91116at203682"/>
<protein>
    <submittedName>
        <fullName evidence="1">Uncharacterized protein</fullName>
    </submittedName>
</protein>
<reference evidence="1 2" key="1">
    <citation type="submission" date="2019-02" db="EMBL/GenBank/DDBJ databases">
        <title>Deep-cultivation of Planctomycetes and their phenomic and genomic characterization uncovers novel biology.</title>
        <authorList>
            <person name="Wiegand S."/>
            <person name="Jogler M."/>
            <person name="Boedeker C."/>
            <person name="Pinto D."/>
            <person name="Vollmers J."/>
            <person name="Rivas-Marin E."/>
            <person name="Kohn T."/>
            <person name="Peeters S.H."/>
            <person name="Heuer A."/>
            <person name="Rast P."/>
            <person name="Oberbeckmann S."/>
            <person name="Bunk B."/>
            <person name="Jeske O."/>
            <person name="Meyerdierks A."/>
            <person name="Storesund J.E."/>
            <person name="Kallscheuer N."/>
            <person name="Luecker S."/>
            <person name="Lage O.M."/>
            <person name="Pohl T."/>
            <person name="Merkel B.J."/>
            <person name="Hornburger P."/>
            <person name="Mueller R.-W."/>
            <person name="Bruemmer F."/>
            <person name="Labrenz M."/>
            <person name="Spormann A.M."/>
            <person name="Op Den Camp H."/>
            <person name="Overmann J."/>
            <person name="Amann R."/>
            <person name="Jetten M.S.M."/>
            <person name="Mascher T."/>
            <person name="Medema M.H."/>
            <person name="Devos D.P."/>
            <person name="Kaster A.-K."/>
            <person name="Ovreas L."/>
            <person name="Rohde M."/>
            <person name="Galperin M.Y."/>
            <person name="Jogler C."/>
        </authorList>
    </citation>
    <scope>NUCLEOTIDE SEQUENCE [LARGE SCALE GENOMIC DNA]</scope>
    <source>
        <strain evidence="1 2">Q31b</strain>
    </source>
</reference>
<name>A0A5C6DUC4_9BACT</name>
<dbReference type="InterPro" id="IPR012340">
    <property type="entry name" value="NA-bd_OB-fold"/>
</dbReference>
<evidence type="ECO:0000313" key="1">
    <source>
        <dbReference type="EMBL" id="TWU40280.1"/>
    </source>
</evidence>
<dbReference type="EMBL" id="SJPY01000005">
    <property type="protein sequence ID" value="TWU40280.1"/>
    <property type="molecule type" value="Genomic_DNA"/>
</dbReference>
<dbReference type="RefSeq" id="WP_146600864.1">
    <property type="nucleotide sequence ID" value="NZ_SJPY01000005.1"/>
</dbReference>
<dbReference type="Gene3D" id="2.40.50.140">
    <property type="entry name" value="Nucleic acid-binding proteins"/>
    <property type="match status" value="1"/>
</dbReference>
<dbReference type="AlphaFoldDB" id="A0A5C6DUC4"/>
<sequence length="84" mass="9365">MTQEQSSELFGNVIAHRNNNVFAVALNIGGECDASVPRPVAREAFRIIPGDPVAIRQSSPPRLNRIVGFSPCLYYKRYWDENSG</sequence>
<organism evidence="1 2">
    <name type="scientific">Novipirellula aureliae</name>
    <dbReference type="NCBI Taxonomy" id="2527966"/>
    <lineage>
        <taxon>Bacteria</taxon>
        <taxon>Pseudomonadati</taxon>
        <taxon>Planctomycetota</taxon>
        <taxon>Planctomycetia</taxon>
        <taxon>Pirellulales</taxon>
        <taxon>Pirellulaceae</taxon>
        <taxon>Novipirellula</taxon>
    </lineage>
</organism>
<gene>
    <name evidence="1" type="ORF">Q31b_36270</name>
</gene>
<dbReference type="Proteomes" id="UP000315471">
    <property type="component" value="Unassembled WGS sequence"/>
</dbReference>
<comment type="caution">
    <text evidence="1">The sequence shown here is derived from an EMBL/GenBank/DDBJ whole genome shotgun (WGS) entry which is preliminary data.</text>
</comment>
<accession>A0A5C6DUC4</accession>
<proteinExistence type="predicted"/>
<keyword evidence="2" id="KW-1185">Reference proteome</keyword>